<dbReference type="AlphaFoldDB" id="A0A0A9A9T4"/>
<dbReference type="EMBL" id="GBRH01251227">
    <property type="protein sequence ID" value="JAD46668.1"/>
    <property type="molecule type" value="Transcribed_RNA"/>
</dbReference>
<evidence type="ECO:0000256" key="1">
    <source>
        <dbReference type="SAM" id="Phobius"/>
    </source>
</evidence>
<sequence length="51" mass="6099">MSHLISYQYSDLKHYIWSGYVVIPTSMSHLLAELINLWSIFLKSTYSYFHN</sequence>
<organism evidence="2">
    <name type="scientific">Arundo donax</name>
    <name type="common">Giant reed</name>
    <name type="synonym">Donax arundinaceus</name>
    <dbReference type="NCBI Taxonomy" id="35708"/>
    <lineage>
        <taxon>Eukaryota</taxon>
        <taxon>Viridiplantae</taxon>
        <taxon>Streptophyta</taxon>
        <taxon>Embryophyta</taxon>
        <taxon>Tracheophyta</taxon>
        <taxon>Spermatophyta</taxon>
        <taxon>Magnoliopsida</taxon>
        <taxon>Liliopsida</taxon>
        <taxon>Poales</taxon>
        <taxon>Poaceae</taxon>
        <taxon>PACMAD clade</taxon>
        <taxon>Arundinoideae</taxon>
        <taxon>Arundineae</taxon>
        <taxon>Arundo</taxon>
    </lineage>
</organism>
<evidence type="ECO:0000313" key="2">
    <source>
        <dbReference type="EMBL" id="JAD46668.1"/>
    </source>
</evidence>
<keyword evidence="1" id="KW-0812">Transmembrane</keyword>
<protein>
    <submittedName>
        <fullName evidence="2">Uncharacterized protein</fullName>
    </submittedName>
</protein>
<reference evidence="2" key="2">
    <citation type="journal article" date="2015" name="Data Brief">
        <title>Shoot transcriptome of the giant reed, Arundo donax.</title>
        <authorList>
            <person name="Barrero R.A."/>
            <person name="Guerrero F.D."/>
            <person name="Moolhuijzen P."/>
            <person name="Goolsby J.A."/>
            <person name="Tidwell J."/>
            <person name="Bellgard S.E."/>
            <person name="Bellgard M.I."/>
        </authorList>
    </citation>
    <scope>NUCLEOTIDE SEQUENCE</scope>
    <source>
        <tissue evidence="2">Shoot tissue taken approximately 20 cm above the soil surface</tissue>
    </source>
</reference>
<keyword evidence="1" id="KW-1133">Transmembrane helix</keyword>
<accession>A0A0A9A9T4</accession>
<reference evidence="2" key="1">
    <citation type="submission" date="2014-09" db="EMBL/GenBank/DDBJ databases">
        <authorList>
            <person name="Magalhaes I.L.F."/>
            <person name="Oliveira U."/>
            <person name="Santos F.R."/>
            <person name="Vidigal T.H.D.A."/>
            <person name="Brescovit A.D."/>
            <person name="Santos A.J."/>
        </authorList>
    </citation>
    <scope>NUCLEOTIDE SEQUENCE</scope>
    <source>
        <tissue evidence="2">Shoot tissue taken approximately 20 cm above the soil surface</tissue>
    </source>
</reference>
<feature type="transmembrane region" description="Helical" evidence="1">
    <location>
        <begin position="20"/>
        <end position="42"/>
    </location>
</feature>
<name>A0A0A9A9T4_ARUDO</name>
<keyword evidence="1" id="KW-0472">Membrane</keyword>
<proteinExistence type="predicted"/>